<dbReference type="Proteomes" id="UP000887580">
    <property type="component" value="Unplaced"/>
</dbReference>
<proteinExistence type="predicted"/>
<evidence type="ECO:0000313" key="2">
    <source>
        <dbReference type="WBParaSite" id="PS1159_v2.g15855.t1"/>
    </source>
</evidence>
<name>A0AC35FDV6_9BILA</name>
<evidence type="ECO:0000313" key="1">
    <source>
        <dbReference type="Proteomes" id="UP000887580"/>
    </source>
</evidence>
<protein>
    <submittedName>
        <fullName evidence="2">SH2 domain-containing protein</fullName>
    </submittedName>
</protein>
<reference evidence="2" key="1">
    <citation type="submission" date="2022-11" db="UniProtKB">
        <authorList>
            <consortium name="WormBaseParasite"/>
        </authorList>
    </citation>
    <scope>IDENTIFICATION</scope>
</reference>
<dbReference type="WBParaSite" id="PS1159_v2.g15855.t1">
    <property type="protein sequence ID" value="PS1159_v2.g15855.t1"/>
    <property type="gene ID" value="PS1159_v2.g15855"/>
</dbReference>
<accession>A0AC35FDV6</accession>
<organism evidence="1 2">
    <name type="scientific">Panagrolaimus sp. PS1159</name>
    <dbReference type="NCBI Taxonomy" id="55785"/>
    <lineage>
        <taxon>Eukaryota</taxon>
        <taxon>Metazoa</taxon>
        <taxon>Ecdysozoa</taxon>
        <taxon>Nematoda</taxon>
        <taxon>Chromadorea</taxon>
        <taxon>Rhabditida</taxon>
        <taxon>Tylenchina</taxon>
        <taxon>Panagrolaimomorpha</taxon>
        <taxon>Panagrolaimoidea</taxon>
        <taxon>Panagrolaimidae</taxon>
        <taxon>Panagrolaimus</taxon>
    </lineage>
</organism>
<sequence length="275" mass="30843">MSLPPRHRRPLQPSIPPPGTLPEQSPQQPPAGMVLPQQPQQPAGMAQQQIQHLPQNNNQPAENYDVVAASMMTNNAAVVAALQGKCDFPKNKLLMNLTKDVNERGHRLEKQPYYVGMLNAEDVAPYLKKIGDFGIHASDQEGGQLKLTLTLRGASGVYHFDLVFDGKGRGWNLNPRSPGCLFHKTIIEMVEYYKTTPLPIIPEKICLRASITRPSWFLKHDNVTYGKNDLLGKGNFCEVFLGKLDRRKFIAVKVCRANWRYTIDTVECNAKEKDA</sequence>